<dbReference type="Pfam" id="PF14372">
    <property type="entry name" value="hAT-like_RNase-H"/>
    <property type="match status" value="1"/>
</dbReference>
<dbReference type="AlphaFoldDB" id="A0A9Q0VII5"/>
<dbReference type="InterPro" id="IPR012337">
    <property type="entry name" value="RNaseH-like_sf"/>
</dbReference>
<proteinExistence type="predicted"/>
<organism evidence="3 4">
    <name type="scientific">Salix purpurea</name>
    <name type="common">Purple osier willow</name>
    <dbReference type="NCBI Taxonomy" id="77065"/>
    <lineage>
        <taxon>Eukaryota</taxon>
        <taxon>Viridiplantae</taxon>
        <taxon>Streptophyta</taxon>
        <taxon>Embryophyta</taxon>
        <taxon>Tracheophyta</taxon>
        <taxon>Spermatophyta</taxon>
        <taxon>Magnoliopsida</taxon>
        <taxon>eudicotyledons</taxon>
        <taxon>Gunneridae</taxon>
        <taxon>Pentapetalae</taxon>
        <taxon>rosids</taxon>
        <taxon>fabids</taxon>
        <taxon>Malpighiales</taxon>
        <taxon>Salicaceae</taxon>
        <taxon>Saliceae</taxon>
        <taxon>Salix</taxon>
    </lineage>
</organism>
<dbReference type="GO" id="GO:0003677">
    <property type="term" value="F:DNA binding"/>
    <property type="evidence" value="ECO:0007669"/>
    <property type="project" value="InterPro"/>
</dbReference>
<dbReference type="SUPFAM" id="SSF53098">
    <property type="entry name" value="Ribonuclease H-like"/>
    <property type="match status" value="1"/>
</dbReference>
<dbReference type="OrthoDB" id="1715602at2759"/>
<evidence type="ECO:0000313" key="4">
    <source>
        <dbReference type="Proteomes" id="UP001151532"/>
    </source>
</evidence>
<dbReference type="PANTHER" id="PTHR23272:SF21">
    <property type="entry name" value="BED ZINC FINGER AND HAT DIMERIZATION DOMAIN-CONTAINING PROTEIN"/>
    <property type="match status" value="1"/>
</dbReference>
<dbReference type="EMBL" id="JAPFFK010000008">
    <property type="protein sequence ID" value="KAJ6749077.1"/>
    <property type="molecule type" value="Genomic_DNA"/>
</dbReference>
<evidence type="ECO:0000259" key="1">
    <source>
        <dbReference type="Pfam" id="PF05699"/>
    </source>
</evidence>
<dbReference type="InterPro" id="IPR008906">
    <property type="entry name" value="HATC_C_dom"/>
</dbReference>
<reference evidence="3" key="1">
    <citation type="submission" date="2022-11" db="EMBL/GenBank/DDBJ databases">
        <authorList>
            <person name="Hyden B.L."/>
            <person name="Feng K."/>
            <person name="Yates T."/>
            <person name="Jawdy S."/>
            <person name="Smart L.B."/>
            <person name="Muchero W."/>
        </authorList>
    </citation>
    <scope>NUCLEOTIDE SEQUENCE</scope>
    <source>
        <tissue evidence="3">Shoot tip</tissue>
    </source>
</reference>
<dbReference type="InterPro" id="IPR025525">
    <property type="entry name" value="hAT-like_transposase_RNase-H"/>
</dbReference>
<keyword evidence="4" id="KW-1185">Reference proteome</keyword>
<dbReference type="Pfam" id="PF05699">
    <property type="entry name" value="Dimer_Tnp_hAT"/>
    <property type="match status" value="1"/>
</dbReference>
<protein>
    <submittedName>
        <fullName evidence="3">BED FINGER-RELATED</fullName>
    </submittedName>
</protein>
<dbReference type="GO" id="GO:0046983">
    <property type="term" value="F:protein dimerization activity"/>
    <property type="evidence" value="ECO:0007669"/>
    <property type="project" value="InterPro"/>
</dbReference>
<comment type="caution">
    <text evidence="3">The sequence shown here is derived from an EMBL/GenBank/DDBJ whole genome shotgun (WGS) entry which is preliminary data.</text>
</comment>
<name>A0A9Q0VII5_SALPP</name>
<sequence>MVRNWGCSAIFPCAARTLNLIIEDGLRTTKAVISKVREFVLELNSSAEMSDYFIQLTEAYQEGSWKFPLETSARWSGNYQMLDIVCKAGKSMDGVMRKYEETIVGRMVLSPAEKNAVSIVHEYLEPFYKTTNNICTNKLLTIGLVLFFMDHISEMITLCRDSRHSSDWLKNAAEDMATKSRSYTTQVCNIFIFMTAILDPRIKCELIPESLSSGNYLEEARTLFIRNYSSSHFSSMTSGYGAQEIEDGGGVSFAEEIARKKRRVSLSNATDELTQYLSEPPAPIPTDVLEWWKVNSTRYPRLSVMARDFLAVQPTSIAPEDLFCSKGDEIDKQRFCMPHDSTQAILCIRSWTQGGIKLKYKSTEIDYERLMELAAATTADNTAGLDKKQK</sequence>
<evidence type="ECO:0000259" key="2">
    <source>
        <dbReference type="Pfam" id="PF14372"/>
    </source>
</evidence>
<gene>
    <name evidence="3" type="ORF">OIU79_030053</name>
</gene>
<reference evidence="3" key="2">
    <citation type="journal article" date="2023" name="Int. J. Mol. Sci.">
        <title>De Novo Assembly and Annotation of 11 Diverse Shrub Willow (Salix) Genomes Reveals Novel Gene Organization in Sex-Linked Regions.</title>
        <authorList>
            <person name="Hyden B."/>
            <person name="Feng K."/>
            <person name="Yates T.B."/>
            <person name="Jawdy S."/>
            <person name="Cereghino C."/>
            <person name="Smart L.B."/>
            <person name="Muchero W."/>
        </authorList>
    </citation>
    <scope>NUCLEOTIDE SEQUENCE</scope>
    <source>
        <tissue evidence="3">Shoot tip</tissue>
    </source>
</reference>
<evidence type="ECO:0000313" key="3">
    <source>
        <dbReference type="EMBL" id="KAJ6749077.1"/>
    </source>
</evidence>
<dbReference type="PANTHER" id="PTHR23272">
    <property type="entry name" value="BED FINGER-RELATED"/>
    <property type="match status" value="1"/>
</dbReference>
<dbReference type="Proteomes" id="UP001151532">
    <property type="component" value="Chromosome 12"/>
</dbReference>
<accession>A0A9Q0VII5</accession>
<feature type="domain" description="hAT-like transposase RNase-H fold" evidence="2">
    <location>
        <begin position="135"/>
        <end position="215"/>
    </location>
</feature>
<feature type="domain" description="HAT C-terminal dimerisation" evidence="1">
    <location>
        <begin position="272"/>
        <end position="351"/>
    </location>
</feature>